<feature type="transmembrane region" description="Helical" evidence="1">
    <location>
        <begin position="19"/>
        <end position="41"/>
    </location>
</feature>
<comment type="caution">
    <text evidence="2">The sequence shown here is derived from an EMBL/GenBank/DDBJ whole genome shotgun (WGS) entry which is preliminary data.</text>
</comment>
<proteinExistence type="predicted"/>
<dbReference type="EMBL" id="NKCK01000168">
    <property type="protein sequence ID" value="RSL94395.1"/>
    <property type="molecule type" value="Genomic_DNA"/>
</dbReference>
<evidence type="ECO:0000313" key="2">
    <source>
        <dbReference type="EMBL" id="RSL94395.1"/>
    </source>
</evidence>
<reference evidence="2 3" key="1">
    <citation type="submission" date="2017-06" db="EMBL/GenBank/DDBJ databases">
        <title>Comparative genomic analysis of Ambrosia Fusariam Clade fungi.</title>
        <authorList>
            <person name="Stajich J.E."/>
            <person name="Carrillo J."/>
            <person name="Kijimoto T."/>
            <person name="Eskalen A."/>
            <person name="O'Donnell K."/>
            <person name="Kasson M."/>
        </authorList>
    </citation>
    <scope>NUCLEOTIDE SEQUENCE [LARGE SCALE GENOMIC DNA]</scope>
    <source>
        <strain evidence="2 3">NRRL62579</strain>
    </source>
</reference>
<dbReference type="Proteomes" id="UP000287144">
    <property type="component" value="Unassembled WGS sequence"/>
</dbReference>
<dbReference type="AlphaFoldDB" id="A0A428SX59"/>
<protein>
    <submittedName>
        <fullName evidence="2">Uncharacterized protein</fullName>
    </submittedName>
</protein>
<keyword evidence="1" id="KW-0472">Membrane</keyword>
<keyword evidence="3" id="KW-1185">Reference proteome</keyword>
<name>A0A428SX59_9HYPO</name>
<keyword evidence="1" id="KW-0812">Transmembrane</keyword>
<keyword evidence="1" id="KW-1133">Transmembrane helix</keyword>
<evidence type="ECO:0000256" key="1">
    <source>
        <dbReference type="SAM" id="Phobius"/>
    </source>
</evidence>
<organism evidence="2 3">
    <name type="scientific">Fusarium oligoseptatum</name>
    <dbReference type="NCBI Taxonomy" id="2604345"/>
    <lineage>
        <taxon>Eukaryota</taxon>
        <taxon>Fungi</taxon>
        <taxon>Dikarya</taxon>
        <taxon>Ascomycota</taxon>
        <taxon>Pezizomycotina</taxon>
        <taxon>Sordariomycetes</taxon>
        <taxon>Hypocreomycetidae</taxon>
        <taxon>Hypocreales</taxon>
        <taxon>Nectriaceae</taxon>
        <taxon>Fusarium</taxon>
        <taxon>Fusarium solani species complex</taxon>
    </lineage>
</organism>
<gene>
    <name evidence="2" type="ORF">CEP52_012668</name>
</gene>
<accession>A0A428SX59</accession>
<sequence length="66" mass="7597">MLPPDPALEAPFQPNKVPMAAYCLSFGILFVLLSIGLLNLAPDPDEVRRQHEERKEYFLEQSVFFF</sequence>
<evidence type="ECO:0000313" key="3">
    <source>
        <dbReference type="Proteomes" id="UP000287144"/>
    </source>
</evidence>